<evidence type="ECO:0000313" key="14">
    <source>
        <dbReference type="EMBL" id="ESO84092.1"/>
    </source>
</evidence>
<feature type="non-terminal residue" evidence="14">
    <location>
        <position position="281"/>
    </location>
</feature>
<dbReference type="AlphaFoldDB" id="V3ZIN4"/>
<evidence type="ECO:0000256" key="9">
    <source>
        <dbReference type="ARBA" id="ARBA00022741"/>
    </source>
</evidence>
<dbReference type="InterPro" id="IPR051997">
    <property type="entry name" value="STK_NEK"/>
</dbReference>
<dbReference type="SUPFAM" id="SSF50985">
    <property type="entry name" value="RCC1/BLIP-II"/>
    <property type="match status" value="1"/>
</dbReference>
<keyword evidence="9" id="KW-0547">Nucleotide-binding</keyword>
<evidence type="ECO:0000313" key="15">
    <source>
        <dbReference type="Proteomes" id="UP000030746"/>
    </source>
</evidence>
<evidence type="ECO:0000256" key="6">
    <source>
        <dbReference type="ARBA" id="ARBA00022527"/>
    </source>
</evidence>
<dbReference type="KEGG" id="lgi:LOTGIDRAFT_54111"/>
<dbReference type="EMBL" id="KB203566">
    <property type="protein sequence ID" value="ESO84092.1"/>
    <property type="molecule type" value="Genomic_DNA"/>
</dbReference>
<evidence type="ECO:0000256" key="7">
    <source>
        <dbReference type="ARBA" id="ARBA00022553"/>
    </source>
</evidence>
<dbReference type="Proteomes" id="UP000030746">
    <property type="component" value="Unassembled WGS sequence"/>
</dbReference>
<dbReference type="PRINTS" id="PR00633">
    <property type="entry name" value="RCCNDNSATION"/>
</dbReference>
<dbReference type="EC" id="2.7.11.1" evidence="4"/>
<dbReference type="GO" id="GO:0046872">
    <property type="term" value="F:metal ion binding"/>
    <property type="evidence" value="ECO:0007669"/>
    <property type="project" value="UniProtKB-KW"/>
</dbReference>
<keyword evidence="10" id="KW-0808">Transferase</keyword>
<keyword evidence="15" id="KW-1185">Reference proteome</keyword>
<evidence type="ECO:0000256" key="4">
    <source>
        <dbReference type="ARBA" id="ARBA00012513"/>
    </source>
</evidence>
<evidence type="ECO:0000256" key="11">
    <source>
        <dbReference type="ARBA" id="ARBA00022840"/>
    </source>
</evidence>
<dbReference type="InterPro" id="IPR009091">
    <property type="entry name" value="RCC1/BLIP-II"/>
</dbReference>
<keyword evidence="8" id="KW-0479">Metal-binding</keyword>
<dbReference type="Pfam" id="PF00415">
    <property type="entry name" value="RCC1"/>
    <property type="match status" value="3"/>
</dbReference>
<dbReference type="PANTHER" id="PTHR44535">
    <property type="entry name" value="PROTEIN CBG16200"/>
    <property type="match status" value="1"/>
</dbReference>
<dbReference type="OMA" id="CNSENCL"/>
<dbReference type="STRING" id="225164.V3ZIN4"/>
<evidence type="ECO:0000256" key="1">
    <source>
        <dbReference type="ARBA" id="ARBA00001946"/>
    </source>
</evidence>
<dbReference type="Gene3D" id="2.130.10.30">
    <property type="entry name" value="Regulator of chromosome condensation 1/beta-lactamase-inhibitor protein II"/>
    <property type="match status" value="2"/>
</dbReference>
<feature type="repeat" description="RCC1" evidence="13">
    <location>
        <begin position="223"/>
        <end position="274"/>
    </location>
</feature>
<evidence type="ECO:0000256" key="2">
    <source>
        <dbReference type="ARBA" id="ARBA00004496"/>
    </source>
</evidence>
<evidence type="ECO:0000256" key="3">
    <source>
        <dbReference type="ARBA" id="ARBA00010886"/>
    </source>
</evidence>
<gene>
    <name evidence="14" type="ORF">LOTGIDRAFT_54111</name>
</gene>
<dbReference type="PROSITE" id="PS50012">
    <property type="entry name" value="RCC1_3"/>
    <property type="match status" value="3"/>
</dbReference>
<dbReference type="InterPro" id="IPR000408">
    <property type="entry name" value="Reg_chr_condens"/>
</dbReference>
<sequence length="281" mass="30227">QAAVGPDHVIVVTTEEQVYTWGEGSKGQLGHGNTESKGRPELIEALNGKCIVAAQCGDGFSLFRSENGLVLTCGDGSKCICFHVDVVAVTCGPNHVVGVSSTGEVYTWGQGSDGKLGLGDDENYCQPMLVTIDEPVVCVDVRCGNDGTMILTDIGSVFACGSNENNKLGLNNRQGFLMAMKNIFNKVNHILDLSFLLLRSLARHRVIDICMGAYHSAVIVESGHVYMFGRNSEGQLGTGNIKPSNTIVEVKALHDKCINKVVCGEHFTVASTKDHELYYWG</sequence>
<protein>
    <recommendedName>
        <fullName evidence="4">non-specific serine/threonine protein kinase</fullName>
        <ecNumber evidence="4">2.7.11.1</ecNumber>
    </recommendedName>
</protein>
<evidence type="ECO:0000256" key="10">
    <source>
        <dbReference type="ARBA" id="ARBA00022777"/>
    </source>
</evidence>
<feature type="non-terminal residue" evidence="14">
    <location>
        <position position="1"/>
    </location>
</feature>
<reference evidence="14 15" key="1">
    <citation type="journal article" date="2013" name="Nature">
        <title>Insights into bilaterian evolution from three spiralian genomes.</title>
        <authorList>
            <person name="Simakov O."/>
            <person name="Marletaz F."/>
            <person name="Cho S.J."/>
            <person name="Edsinger-Gonzales E."/>
            <person name="Havlak P."/>
            <person name="Hellsten U."/>
            <person name="Kuo D.H."/>
            <person name="Larsson T."/>
            <person name="Lv J."/>
            <person name="Arendt D."/>
            <person name="Savage R."/>
            <person name="Osoegawa K."/>
            <person name="de Jong P."/>
            <person name="Grimwood J."/>
            <person name="Chapman J.A."/>
            <person name="Shapiro H."/>
            <person name="Aerts A."/>
            <person name="Otillar R.P."/>
            <person name="Terry A.Y."/>
            <person name="Boore J.L."/>
            <person name="Grigoriev I.V."/>
            <person name="Lindberg D.R."/>
            <person name="Seaver E.C."/>
            <person name="Weisblat D.A."/>
            <person name="Putnam N.H."/>
            <person name="Rokhsar D.S."/>
        </authorList>
    </citation>
    <scope>NUCLEOTIDE SEQUENCE [LARGE SCALE GENOMIC DNA]</scope>
</reference>
<dbReference type="PANTHER" id="PTHR44535:SF5">
    <property type="entry name" value="PROTEIN KINASE DOMAIN-CONTAINING PROTEIN"/>
    <property type="match status" value="1"/>
</dbReference>
<dbReference type="GO" id="GO:0004674">
    <property type="term" value="F:protein serine/threonine kinase activity"/>
    <property type="evidence" value="ECO:0007669"/>
    <property type="project" value="UniProtKB-KW"/>
</dbReference>
<accession>V3ZIN4</accession>
<dbReference type="CTD" id="20251270"/>
<feature type="repeat" description="RCC1" evidence="13">
    <location>
        <begin position="16"/>
        <end position="67"/>
    </location>
</feature>
<dbReference type="GO" id="GO:0005524">
    <property type="term" value="F:ATP binding"/>
    <property type="evidence" value="ECO:0007669"/>
    <property type="project" value="UniProtKB-KW"/>
</dbReference>
<dbReference type="RefSeq" id="XP_009065029.1">
    <property type="nucleotide sequence ID" value="XM_009066781.1"/>
</dbReference>
<dbReference type="GO" id="GO:0005737">
    <property type="term" value="C:cytoplasm"/>
    <property type="evidence" value="ECO:0007669"/>
    <property type="project" value="UniProtKB-SubCell"/>
</dbReference>
<evidence type="ECO:0000256" key="13">
    <source>
        <dbReference type="PROSITE-ProRule" id="PRU00235"/>
    </source>
</evidence>
<dbReference type="OrthoDB" id="248923at2759"/>
<proteinExistence type="inferred from homology"/>
<keyword evidence="5" id="KW-0963">Cytoplasm</keyword>
<evidence type="ECO:0000256" key="12">
    <source>
        <dbReference type="ARBA" id="ARBA00022842"/>
    </source>
</evidence>
<comment type="similarity">
    <text evidence="3">Belongs to the protein kinase superfamily. NEK Ser/Thr protein kinase family. NIMA subfamily.</text>
</comment>
<keyword evidence="11" id="KW-0067">ATP-binding</keyword>
<keyword evidence="6" id="KW-0723">Serine/threonine-protein kinase</keyword>
<keyword evidence="7" id="KW-0597">Phosphoprotein</keyword>
<comment type="cofactor">
    <cofactor evidence="1">
        <name>Mg(2+)</name>
        <dbReference type="ChEBI" id="CHEBI:18420"/>
    </cofactor>
</comment>
<dbReference type="HOGENOM" id="CLU_086553_0_0_1"/>
<keyword evidence="10" id="KW-0418">Kinase</keyword>
<evidence type="ECO:0000256" key="8">
    <source>
        <dbReference type="ARBA" id="ARBA00022723"/>
    </source>
</evidence>
<comment type="subcellular location">
    <subcellularLocation>
        <location evidence="2">Cytoplasm</location>
    </subcellularLocation>
</comment>
<name>V3ZIN4_LOTGI</name>
<evidence type="ECO:0000256" key="5">
    <source>
        <dbReference type="ARBA" id="ARBA00022490"/>
    </source>
</evidence>
<organism evidence="14 15">
    <name type="scientific">Lottia gigantea</name>
    <name type="common">Giant owl limpet</name>
    <dbReference type="NCBI Taxonomy" id="225164"/>
    <lineage>
        <taxon>Eukaryota</taxon>
        <taxon>Metazoa</taxon>
        <taxon>Spiralia</taxon>
        <taxon>Lophotrochozoa</taxon>
        <taxon>Mollusca</taxon>
        <taxon>Gastropoda</taxon>
        <taxon>Patellogastropoda</taxon>
        <taxon>Lottioidea</taxon>
        <taxon>Lottiidae</taxon>
        <taxon>Lottia</taxon>
    </lineage>
</organism>
<keyword evidence="12" id="KW-0460">Magnesium</keyword>
<dbReference type="GeneID" id="20251270"/>
<feature type="repeat" description="RCC1" evidence="13">
    <location>
        <begin position="103"/>
        <end position="154"/>
    </location>
</feature>